<dbReference type="SUPFAM" id="SSF53474">
    <property type="entry name" value="alpha/beta-Hydrolases"/>
    <property type="match status" value="1"/>
</dbReference>
<keyword evidence="5" id="KW-1185">Reference proteome</keyword>
<keyword evidence="2" id="KW-0378">Hydrolase</keyword>
<dbReference type="InterPro" id="IPR010126">
    <property type="entry name" value="Esterase_phb"/>
</dbReference>
<proteinExistence type="predicted"/>
<feature type="region of interest" description="Disordered" evidence="3">
    <location>
        <begin position="334"/>
        <end position="357"/>
    </location>
</feature>
<evidence type="ECO:0000256" key="1">
    <source>
        <dbReference type="ARBA" id="ARBA00022729"/>
    </source>
</evidence>
<dbReference type="EMBL" id="JACTNF010000011">
    <property type="protein sequence ID" value="MBO1075384.1"/>
    <property type="molecule type" value="Genomic_DNA"/>
</dbReference>
<reference evidence="4 5" key="1">
    <citation type="submission" date="2020-09" db="EMBL/GenBank/DDBJ databases">
        <title>Roseomonas.</title>
        <authorList>
            <person name="Zhu W."/>
        </authorList>
    </citation>
    <scope>NUCLEOTIDE SEQUENCE [LARGE SCALE GENOMIC DNA]</scope>
    <source>
        <strain evidence="4 5">1311</strain>
    </source>
</reference>
<accession>A0ABS3KD44</accession>
<dbReference type="Proteomes" id="UP001518990">
    <property type="component" value="Unassembled WGS sequence"/>
</dbReference>
<dbReference type="Pfam" id="PF10503">
    <property type="entry name" value="Esterase_PHB"/>
    <property type="match status" value="1"/>
</dbReference>
<protein>
    <submittedName>
        <fullName evidence="4">PHB depolymerase family esterase</fullName>
    </submittedName>
</protein>
<dbReference type="NCBIfam" id="TIGR01840">
    <property type="entry name" value="esterase_phb"/>
    <property type="match status" value="1"/>
</dbReference>
<name>A0ABS3KD44_9PROT</name>
<evidence type="ECO:0000256" key="3">
    <source>
        <dbReference type="SAM" id="MobiDB-lite"/>
    </source>
</evidence>
<keyword evidence="1" id="KW-0732">Signal</keyword>
<organism evidence="4 5">
    <name type="scientific">Roseomonas marmotae</name>
    <dbReference type="NCBI Taxonomy" id="2768161"/>
    <lineage>
        <taxon>Bacteria</taxon>
        <taxon>Pseudomonadati</taxon>
        <taxon>Pseudomonadota</taxon>
        <taxon>Alphaproteobacteria</taxon>
        <taxon>Acetobacterales</taxon>
        <taxon>Roseomonadaceae</taxon>
        <taxon>Roseomonas</taxon>
    </lineage>
</organism>
<dbReference type="InterPro" id="IPR029058">
    <property type="entry name" value="AB_hydrolase_fold"/>
</dbReference>
<evidence type="ECO:0000313" key="5">
    <source>
        <dbReference type="Proteomes" id="UP001518990"/>
    </source>
</evidence>
<gene>
    <name evidence="4" type="ORF">IAI60_12290</name>
</gene>
<dbReference type="Gene3D" id="3.40.50.1820">
    <property type="entry name" value="alpha/beta hydrolase"/>
    <property type="match status" value="1"/>
</dbReference>
<sequence length="387" mass="42023">MLPPRLSLAELSRHRKGWRRLLGADTPKPPRPRTRLREMRDFQPNPGALRMFHYVPAELPAGAPLVVVLHGCGQNAPLYDHGTGWSVLAARHRFALLCPEQQPANNARLCFNWFRPEDVAREGGELESILAMIDWMQRRHRLDPARMHVTGLSAGGAMAAALLSVAPERFAAGAVIAGLPFGAARSGGEALHAMFHARRRRAADWAGLARAAAGRDGPWPRIAIWQGDADETVVPGNALELEKQWTALHGLEGTAPELDTADGHPRRRWRDAGGRVVVESLRIAGLEHGTPIAAPRGAEGGHGGMRLGSASAHVLDVGVSSTWRIAQSWGLIRPSRPGTVRPQPPKSPAVARKPRRARARTAPALGLGWQLAMASVASLGRMLRRRR</sequence>
<dbReference type="RefSeq" id="WP_207447571.1">
    <property type="nucleotide sequence ID" value="NZ_CP061091.1"/>
</dbReference>
<comment type="caution">
    <text evidence="4">The sequence shown here is derived from an EMBL/GenBank/DDBJ whole genome shotgun (WGS) entry which is preliminary data.</text>
</comment>
<evidence type="ECO:0000256" key="2">
    <source>
        <dbReference type="ARBA" id="ARBA00022801"/>
    </source>
</evidence>
<evidence type="ECO:0000313" key="4">
    <source>
        <dbReference type="EMBL" id="MBO1075384.1"/>
    </source>
</evidence>
<dbReference type="PANTHER" id="PTHR43037">
    <property type="entry name" value="UNNAMED PRODUCT-RELATED"/>
    <property type="match status" value="1"/>
</dbReference>
<dbReference type="InterPro" id="IPR050955">
    <property type="entry name" value="Plant_Biomass_Hydrol_Est"/>
</dbReference>
<dbReference type="PANTHER" id="PTHR43037:SF1">
    <property type="entry name" value="BLL1128 PROTEIN"/>
    <property type="match status" value="1"/>
</dbReference>